<dbReference type="PANTHER" id="PTHR22957:SF337">
    <property type="entry name" value="TBC1 DOMAIN FAMILY MEMBER 5"/>
    <property type="match status" value="1"/>
</dbReference>
<gene>
    <name evidence="3" type="ORF">BSTOLATCC_MIC1234</name>
</gene>
<keyword evidence="4" id="KW-1185">Reference proteome</keyword>
<dbReference type="Gene3D" id="1.10.472.80">
    <property type="entry name" value="Ypt/Rab-GAP domain of gyp1p, domain 3"/>
    <property type="match status" value="1"/>
</dbReference>
<evidence type="ECO:0000259" key="2">
    <source>
        <dbReference type="PROSITE" id="PS50086"/>
    </source>
</evidence>
<dbReference type="InterPro" id="IPR000195">
    <property type="entry name" value="Rab-GAP-TBC_dom"/>
</dbReference>
<organism evidence="3 4">
    <name type="scientific">Blepharisma stoltei</name>
    <dbReference type="NCBI Taxonomy" id="1481888"/>
    <lineage>
        <taxon>Eukaryota</taxon>
        <taxon>Sar</taxon>
        <taxon>Alveolata</taxon>
        <taxon>Ciliophora</taxon>
        <taxon>Postciliodesmatophora</taxon>
        <taxon>Heterotrichea</taxon>
        <taxon>Heterotrichida</taxon>
        <taxon>Blepharismidae</taxon>
        <taxon>Blepharisma</taxon>
    </lineage>
</organism>
<dbReference type="AlphaFoldDB" id="A0AAU9I4L6"/>
<dbReference type="Gene3D" id="1.10.8.270">
    <property type="entry name" value="putative rabgap domain of human tbc1 domain family member 14 like domains"/>
    <property type="match status" value="1"/>
</dbReference>
<dbReference type="GO" id="GO:0005096">
    <property type="term" value="F:GTPase activator activity"/>
    <property type="evidence" value="ECO:0007669"/>
    <property type="project" value="UniProtKB-KW"/>
</dbReference>
<protein>
    <recommendedName>
        <fullName evidence="2">Rab-GAP TBC domain-containing protein</fullName>
    </recommendedName>
</protein>
<evidence type="ECO:0000256" key="1">
    <source>
        <dbReference type="ARBA" id="ARBA00022468"/>
    </source>
</evidence>
<feature type="domain" description="Rab-GAP TBC" evidence="2">
    <location>
        <begin position="19"/>
        <end position="279"/>
    </location>
</feature>
<dbReference type="PROSITE" id="PS50086">
    <property type="entry name" value="TBC_RABGAP"/>
    <property type="match status" value="1"/>
</dbReference>
<reference evidence="3" key="1">
    <citation type="submission" date="2021-09" db="EMBL/GenBank/DDBJ databases">
        <authorList>
            <consortium name="AG Swart"/>
            <person name="Singh M."/>
            <person name="Singh A."/>
            <person name="Seah K."/>
            <person name="Emmerich C."/>
        </authorList>
    </citation>
    <scope>NUCLEOTIDE SEQUENCE</scope>
    <source>
        <strain evidence="3">ATCC30299</strain>
    </source>
</reference>
<dbReference type="Proteomes" id="UP001162131">
    <property type="component" value="Unassembled WGS sequence"/>
</dbReference>
<evidence type="ECO:0000313" key="3">
    <source>
        <dbReference type="EMBL" id="CAG9310383.1"/>
    </source>
</evidence>
<dbReference type="Pfam" id="PF00566">
    <property type="entry name" value="RabGAP-TBC"/>
    <property type="match status" value="1"/>
</dbReference>
<keyword evidence="1" id="KW-0343">GTPase activation</keyword>
<dbReference type="SUPFAM" id="SSF47923">
    <property type="entry name" value="Ypt/Rab-GAP domain of gyp1p"/>
    <property type="match status" value="2"/>
</dbReference>
<dbReference type="EMBL" id="CAJZBQ010000002">
    <property type="protein sequence ID" value="CAG9310383.1"/>
    <property type="molecule type" value="Genomic_DNA"/>
</dbReference>
<sequence>MDCWYAQISLEELKKIAISGNLRNRIVTWRVLLGLLSGTIDEWVTQSWKMREEYYKLKTELSPSVLQSGEDLNLHNPLSTYHKNPWMCHFKNSDIRNKIKLDVDRTMPENEIFRRDHVKRILEDILFVWSSLHEIGYQQGYNEIIAVILMVGLEEEETIDGLSSWEHLEADTYWIFDKIMSLGVGQLYKTVEEPILENSLNDIPRLDKSKFEDVPELIRKSHYIFHRILQKIEPKLHSHILNHEFEPQIILVRWLRCLFSREFSIFDTVMIWDAIFGIHNIDMPDLELVNYICAVMLDVESENLLKVSDVELLKALTCDFKIENSRDVIESACIIYNSKPRNKSLSPVKFHEEDQNSSTFSFKNFFGSILPNFSFVCNEEQEDFTTYITMKTMKSQNLITEFSP</sequence>
<name>A0AAU9I4L6_9CILI</name>
<dbReference type="InterPro" id="IPR035969">
    <property type="entry name" value="Rab-GAP_TBC_sf"/>
</dbReference>
<comment type="caution">
    <text evidence="3">The sequence shown here is derived from an EMBL/GenBank/DDBJ whole genome shotgun (WGS) entry which is preliminary data.</text>
</comment>
<accession>A0AAU9I4L6</accession>
<evidence type="ECO:0000313" key="4">
    <source>
        <dbReference type="Proteomes" id="UP001162131"/>
    </source>
</evidence>
<proteinExistence type="predicted"/>
<dbReference type="SMART" id="SM00164">
    <property type="entry name" value="TBC"/>
    <property type="match status" value="1"/>
</dbReference>
<dbReference type="PANTHER" id="PTHR22957">
    <property type="entry name" value="TBC1 DOMAIN FAMILY MEMBER GTPASE-ACTIVATING PROTEIN"/>
    <property type="match status" value="1"/>
</dbReference>